<proteinExistence type="predicted"/>
<dbReference type="OrthoDB" id="10513034at2759"/>
<keyword evidence="2" id="KW-1185">Reference proteome</keyword>
<dbReference type="Proteomes" id="UP000663879">
    <property type="component" value="Unassembled WGS sequence"/>
</dbReference>
<evidence type="ECO:0000313" key="1">
    <source>
        <dbReference type="EMBL" id="CAF1044403.1"/>
    </source>
</evidence>
<evidence type="ECO:0000313" key="2">
    <source>
        <dbReference type="Proteomes" id="UP000663879"/>
    </source>
</evidence>
<protein>
    <submittedName>
        <fullName evidence="1">Uncharacterized protein</fullName>
    </submittedName>
</protein>
<dbReference type="AlphaFoldDB" id="A0A814JZZ1"/>
<reference evidence="1" key="1">
    <citation type="submission" date="2021-02" db="EMBL/GenBank/DDBJ databases">
        <authorList>
            <person name="Nowell W R."/>
        </authorList>
    </citation>
    <scope>NUCLEOTIDE SEQUENCE</scope>
    <source>
        <strain evidence="1">Ploen Becks lab</strain>
    </source>
</reference>
<gene>
    <name evidence="1" type="ORF">OXX778_LOCUS18511</name>
</gene>
<accession>A0A814JZZ1</accession>
<name>A0A814JZZ1_9BILA</name>
<comment type="caution">
    <text evidence="1">The sequence shown here is derived from an EMBL/GenBank/DDBJ whole genome shotgun (WGS) entry which is preliminary data.</text>
</comment>
<dbReference type="EMBL" id="CAJNOC010005167">
    <property type="protein sequence ID" value="CAF1044403.1"/>
    <property type="molecule type" value="Genomic_DNA"/>
</dbReference>
<organism evidence="1 2">
    <name type="scientific">Brachionus calyciflorus</name>
    <dbReference type="NCBI Taxonomy" id="104777"/>
    <lineage>
        <taxon>Eukaryota</taxon>
        <taxon>Metazoa</taxon>
        <taxon>Spiralia</taxon>
        <taxon>Gnathifera</taxon>
        <taxon>Rotifera</taxon>
        <taxon>Eurotatoria</taxon>
        <taxon>Monogononta</taxon>
        <taxon>Pseudotrocha</taxon>
        <taxon>Ploima</taxon>
        <taxon>Brachionidae</taxon>
        <taxon>Brachionus</taxon>
    </lineage>
</organism>
<sequence>MLNESKTESFKIEFRKKLSKFLSKGSECETKREIVQKFSDKRISDFMRSPKVEISTMNEPQKIVKPVAMRPKKTDLDRSAYRLSTCDSKVYETFKNRESKFIDQRASLRETRNIKSQSICSQDFFQSHKPDRPFLNLMKNFNKSSEDDDVFDKINQLNGKKTNRYSRVNDDVSYQQFKIDLNQIENDSN</sequence>